<dbReference type="EMBL" id="JAUSVV010000015">
    <property type="protein sequence ID" value="MDQ0444692.1"/>
    <property type="molecule type" value="Genomic_DNA"/>
</dbReference>
<dbReference type="EC" id="3.4.23.43" evidence="8"/>
<dbReference type="Gene3D" id="1.20.120.1220">
    <property type="match status" value="1"/>
</dbReference>
<feature type="transmembrane region" description="Helical" evidence="6">
    <location>
        <begin position="154"/>
        <end position="175"/>
    </location>
</feature>
<accession>A0ABU0HQU3</accession>
<evidence type="ECO:0000259" key="7">
    <source>
        <dbReference type="Pfam" id="PF01478"/>
    </source>
</evidence>
<evidence type="ECO:0000256" key="1">
    <source>
        <dbReference type="ARBA" id="ARBA00004651"/>
    </source>
</evidence>
<feature type="transmembrane region" description="Helical" evidence="6">
    <location>
        <begin position="106"/>
        <end position="127"/>
    </location>
</feature>
<keyword evidence="9" id="KW-1185">Reference proteome</keyword>
<dbReference type="GO" id="GO:0004190">
    <property type="term" value="F:aspartic-type endopeptidase activity"/>
    <property type="evidence" value="ECO:0007669"/>
    <property type="project" value="UniProtKB-EC"/>
</dbReference>
<keyword evidence="4 6" id="KW-1133">Transmembrane helix</keyword>
<evidence type="ECO:0000256" key="2">
    <source>
        <dbReference type="ARBA" id="ARBA00022475"/>
    </source>
</evidence>
<comment type="subcellular location">
    <subcellularLocation>
        <location evidence="1">Cell membrane</location>
        <topology evidence="1">Multi-pass membrane protein</topology>
    </subcellularLocation>
</comment>
<evidence type="ECO:0000313" key="8">
    <source>
        <dbReference type="EMBL" id="MDQ0444692.1"/>
    </source>
</evidence>
<dbReference type="Proteomes" id="UP001236369">
    <property type="component" value="Unassembled WGS sequence"/>
</dbReference>
<dbReference type="RefSeq" id="WP_238250972.1">
    <property type="nucleotide sequence ID" value="NZ_BPQX01000045.1"/>
</dbReference>
<feature type="domain" description="Prepilin type IV endopeptidase peptidase" evidence="7">
    <location>
        <begin position="18"/>
        <end position="122"/>
    </location>
</feature>
<dbReference type="Pfam" id="PF01478">
    <property type="entry name" value="Peptidase_A24"/>
    <property type="match status" value="1"/>
</dbReference>
<protein>
    <submittedName>
        <fullName evidence="8">Prepilin peptidase CpaA</fullName>
        <ecNumber evidence="8">3.4.23.43</ecNumber>
    </submittedName>
</protein>
<dbReference type="PANTHER" id="PTHR36506">
    <property type="entry name" value="PREFLAGELLIN PEPTIDASE"/>
    <property type="match status" value="1"/>
</dbReference>
<evidence type="ECO:0000256" key="5">
    <source>
        <dbReference type="ARBA" id="ARBA00023136"/>
    </source>
</evidence>
<gene>
    <name evidence="8" type="ORF">QO016_004214</name>
</gene>
<evidence type="ECO:0000256" key="6">
    <source>
        <dbReference type="SAM" id="Phobius"/>
    </source>
</evidence>
<dbReference type="InterPro" id="IPR052218">
    <property type="entry name" value="Preflagellin_Peptidase"/>
</dbReference>
<keyword evidence="5 6" id="KW-0472">Membrane</keyword>
<proteinExistence type="predicted"/>
<feature type="transmembrane region" description="Helical" evidence="6">
    <location>
        <begin position="67"/>
        <end position="86"/>
    </location>
</feature>
<sequence>MSALMMSGTLVAEFGLLILFPFLMAYAAASDLLTMLIPNRISLGLVLGFALLAATGLMSWEDIGLHVGAAALVLTVTFTLFAFNVIGGGDAKLAAATALWLGFDGLLDYLLAASVLGGILTLALLAARSHPLPNPLVRLPFALRLHDAKTGIPYGIALSAAALLVLPETAMWAVVTGV</sequence>
<name>A0ABU0HQU3_9HYPH</name>
<keyword evidence="2" id="KW-1003">Cell membrane</keyword>
<evidence type="ECO:0000256" key="4">
    <source>
        <dbReference type="ARBA" id="ARBA00022989"/>
    </source>
</evidence>
<keyword evidence="8" id="KW-0378">Hydrolase</keyword>
<dbReference type="PANTHER" id="PTHR36506:SF1">
    <property type="entry name" value="PREFLAGELLIN PEPTIDASE"/>
    <property type="match status" value="1"/>
</dbReference>
<comment type="caution">
    <text evidence="8">The sequence shown here is derived from an EMBL/GenBank/DDBJ whole genome shotgun (WGS) entry which is preliminary data.</text>
</comment>
<organism evidence="8 9">
    <name type="scientific">Methylobacterium persicinum</name>
    <dbReference type="NCBI Taxonomy" id="374426"/>
    <lineage>
        <taxon>Bacteria</taxon>
        <taxon>Pseudomonadati</taxon>
        <taxon>Pseudomonadota</taxon>
        <taxon>Alphaproteobacteria</taxon>
        <taxon>Hyphomicrobiales</taxon>
        <taxon>Methylobacteriaceae</taxon>
        <taxon>Methylobacterium</taxon>
    </lineage>
</organism>
<evidence type="ECO:0000256" key="3">
    <source>
        <dbReference type="ARBA" id="ARBA00022692"/>
    </source>
</evidence>
<reference evidence="8 9" key="1">
    <citation type="submission" date="2023-07" db="EMBL/GenBank/DDBJ databases">
        <title>Genomic Encyclopedia of Type Strains, Phase IV (KMG-IV): sequencing the most valuable type-strain genomes for metagenomic binning, comparative biology and taxonomic classification.</title>
        <authorList>
            <person name="Goeker M."/>
        </authorList>
    </citation>
    <scope>NUCLEOTIDE SEQUENCE [LARGE SCALE GENOMIC DNA]</scope>
    <source>
        <strain evidence="8 9">DSM 19562</strain>
    </source>
</reference>
<keyword evidence="3 6" id="KW-0812">Transmembrane</keyword>
<dbReference type="InterPro" id="IPR000045">
    <property type="entry name" value="Prepilin_IV_endopep_pep"/>
</dbReference>
<feature type="transmembrane region" description="Helical" evidence="6">
    <location>
        <begin position="41"/>
        <end position="60"/>
    </location>
</feature>
<evidence type="ECO:0000313" key="9">
    <source>
        <dbReference type="Proteomes" id="UP001236369"/>
    </source>
</evidence>